<feature type="transmembrane region" description="Helical" evidence="7">
    <location>
        <begin position="53"/>
        <end position="74"/>
    </location>
</feature>
<evidence type="ECO:0000256" key="6">
    <source>
        <dbReference type="SAM" id="MobiDB-lite"/>
    </source>
</evidence>
<evidence type="ECO:0000256" key="4">
    <source>
        <dbReference type="ARBA" id="ARBA00023136"/>
    </source>
</evidence>
<dbReference type="AlphaFoldDB" id="A0AAD4EYR4"/>
<feature type="transmembrane region" description="Helical" evidence="7">
    <location>
        <begin position="215"/>
        <end position="236"/>
    </location>
</feature>
<comment type="caution">
    <text evidence="9">The sequence shown here is derived from an EMBL/GenBank/DDBJ whole genome shotgun (WGS) entry which is preliminary data.</text>
</comment>
<evidence type="ECO:0000256" key="2">
    <source>
        <dbReference type="ARBA" id="ARBA00022692"/>
    </source>
</evidence>
<keyword evidence="10" id="KW-1185">Reference proteome</keyword>
<feature type="domain" description="Rhodopsin" evidence="8">
    <location>
        <begin position="37"/>
        <end position="292"/>
    </location>
</feature>
<dbReference type="EMBL" id="JAHCVI010000002">
    <property type="protein sequence ID" value="KAG7289719.1"/>
    <property type="molecule type" value="Genomic_DNA"/>
</dbReference>
<comment type="similarity">
    <text evidence="5">Belongs to the SAT4 family.</text>
</comment>
<organism evidence="9 10">
    <name type="scientific">Staphylotrichum longicolle</name>
    <dbReference type="NCBI Taxonomy" id="669026"/>
    <lineage>
        <taxon>Eukaryota</taxon>
        <taxon>Fungi</taxon>
        <taxon>Dikarya</taxon>
        <taxon>Ascomycota</taxon>
        <taxon>Pezizomycotina</taxon>
        <taxon>Sordariomycetes</taxon>
        <taxon>Sordariomycetidae</taxon>
        <taxon>Sordariales</taxon>
        <taxon>Chaetomiaceae</taxon>
        <taxon>Staphylotrichum</taxon>
    </lineage>
</organism>
<name>A0AAD4EYR4_9PEZI</name>
<evidence type="ECO:0000256" key="5">
    <source>
        <dbReference type="ARBA" id="ARBA00038359"/>
    </source>
</evidence>
<dbReference type="PANTHER" id="PTHR33048:SF47">
    <property type="entry name" value="INTEGRAL MEMBRANE PROTEIN-RELATED"/>
    <property type="match status" value="1"/>
</dbReference>
<sequence>MSQMDSEAQDTNFPDRGPAVFAVTTATLGLATLFVAARMVSRAGIVRRTGCDDYTMVLAWLIALFLSLSINIGAQRGLGRHDRDIDPASHASLIICEYVFSILYDQNPALMATKTSILIFYLKLSRNTQKTLRLASWAVLGIVIVAGTILTFMNIFQCTPISAAWDINVDAIRCIPLLTEFICSAPVNVTTDLAILALPIPVLTSMRLPPRQKTILVMTFALGIFVTVIDVVRIYYLQQAINRVPTTSSSGDMYGRSPNFSWNASFSLMWSAVEVNVGIICACIPTLKPLIIRILPAMILDPHGTRRSSTRTTCSSKASPSTTATMPTTLPALPLPPLRPPLLPTPPHRGFP</sequence>
<keyword evidence="3 7" id="KW-1133">Transmembrane helix</keyword>
<feature type="compositionally biased region" description="Low complexity" evidence="6">
    <location>
        <begin position="310"/>
        <end position="332"/>
    </location>
</feature>
<comment type="subcellular location">
    <subcellularLocation>
        <location evidence="1">Membrane</location>
        <topology evidence="1">Multi-pass membrane protein</topology>
    </subcellularLocation>
</comment>
<feature type="region of interest" description="Disordered" evidence="6">
    <location>
        <begin position="304"/>
        <end position="352"/>
    </location>
</feature>
<accession>A0AAD4EYR4</accession>
<dbReference type="Proteomes" id="UP001197093">
    <property type="component" value="Unassembled WGS sequence"/>
</dbReference>
<protein>
    <recommendedName>
        <fullName evidence="8">Rhodopsin domain-containing protein</fullName>
    </recommendedName>
</protein>
<evidence type="ECO:0000313" key="10">
    <source>
        <dbReference type="Proteomes" id="UP001197093"/>
    </source>
</evidence>
<keyword evidence="4 7" id="KW-0472">Membrane</keyword>
<feature type="compositionally biased region" description="Pro residues" evidence="6">
    <location>
        <begin position="333"/>
        <end position="352"/>
    </location>
</feature>
<dbReference type="GO" id="GO:0016020">
    <property type="term" value="C:membrane"/>
    <property type="evidence" value="ECO:0007669"/>
    <property type="project" value="UniProtKB-SubCell"/>
</dbReference>
<evidence type="ECO:0000313" key="9">
    <source>
        <dbReference type="EMBL" id="KAG7289719.1"/>
    </source>
</evidence>
<dbReference type="Pfam" id="PF20684">
    <property type="entry name" value="Fung_rhodopsin"/>
    <property type="match status" value="1"/>
</dbReference>
<feature type="transmembrane region" description="Helical" evidence="7">
    <location>
        <begin position="20"/>
        <end position="41"/>
    </location>
</feature>
<reference evidence="9" key="1">
    <citation type="submission" date="2023-02" db="EMBL/GenBank/DDBJ databases">
        <authorList>
            <person name="Palmer J.M."/>
        </authorList>
    </citation>
    <scope>NUCLEOTIDE SEQUENCE</scope>
    <source>
        <strain evidence="9">FW57</strain>
    </source>
</reference>
<dbReference type="InterPro" id="IPR049326">
    <property type="entry name" value="Rhodopsin_dom_fungi"/>
</dbReference>
<keyword evidence="2 7" id="KW-0812">Transmembrane</keyword>
<feature type="transmembrane region" description="Helical" evidence="7">
    <location>
        <begin position="134"/>
        <end position="156"/>
    </location>
</feature>
<evidence type="ECO:0000256" key="1">
    <source>
        <dbReference type="ARBA" id="ARBA00004141"/>
    </source>
</evidence>
<evidence type="ECO:0000259" key="8">
    <source>
        <dbReference type="Pfam" id="PF20684"/>
    </source>
</evidence>
<gene>
    <name evidence="9" type="ORF">NEMBOFW57_006095</name>
</gene>
<proteinExistence type="inferred from homology"/>
<evidence type="ECO:0000256" key="3">
    <source>
        <dbReference type="ARBA" id="ARBA00022989"/>
    </source>
</evidence>
<evidence type="ECO:0000256" key="7">
    <source>
        <dbReference type="SAM" id="Phobius"/>
    </source>
</evidence>
<dbReference type="InterPro" id="IPR052337">
    <property type="entry name" value="SAT4-like"/>
</dbReference>
<dbReference type="PANTHER" id="PTHR33048">
    <property type="entry name" value="PTH11-LIKE INTEGRAL MEMBRANE PROTEIN (AFU_ORTHOLOGUE AFUA_5G11245)"/>
    <property type="match status" value="1"/>
</dbReference>